<dbReference type="EMBL" id="LAZR01031755">
    <property type="protein sequence ID" value="KKL52822.1"/>
    <property type="molecule type" value="Genomic_DNA"/>
</dbReference>
<dbReference type="InterPro" id="IPR037175">
    <property type="entry name" value="KFase_sf"/>
</dbReference>
<gene>
    <name evidence="1" type="ORF">LCGC14_2281640</name>
</gene>
<dbReference type="Pfam" id="PF04199">
    <property type="entry name" value="Cyclase"/>
    <property type="match status" value="1"/>
</dbReference>
<dbReference type="GO" id="GO:0004061">
    <property type="term" value="F:arylformamidase activity"/>
    <property type="evidence" value="ECO:0007669"/>
    <property type="project" value="InterPro"/>
</dbReference>
<accession>A0A0F9FP75</accession>
<dbReference type="AlphaFoldDB" id="A0A0F9FP75"/>
<dbReference type="PANTHER" id="PTHR31118:SF12">
    <property type="entry name" value="CYCLASE-LIKE PROTEIN 2"/>
    <property type="match status" value="1"/>
</dbReference>
<evidence type="ECO:0008006" key="2">
    <source>
        <dbReference type="Google" id="ProtNLM"/>
    </source>
</evidence>
<dbReference type="PANTHER" id="PTHR31118">
    <property type="entry name" value="CYCLASE-LIKE PROTEIN 2"/>
    <property type="match status" value="1"/>
</dbReference>
<feature type="non-terminal residue" evidence="1">
    <location>
        <position position="263"/>
    </location>
</feature>
<evidence type="ECO:0000313" key="1">
    <source>
        <dbReference type="EMBL" id="KKL52822.1"/>
    </source>
</evidence>
<name>A0A0F9FP75_9ZZZZ</name>
<dbReference type="GO" id="GO:0019441">
    <property type="term" value="P:L-tryptophan catabolic process to kynurenine"/>
    <property type="evidence" value="ECO:0007669"/>
    <property type="project" value="InterPro"/>
</dbReference>
<dbReference type="InterPro" id="IPR007325">
    <property type="entry name" value="KFase/CYL"/>
</dbReference>
<comment type="caution">
    <text evidence="1">The sequence shown here is derived from an EMBL/GenBank/DDBJ whole genome shotgun (WGS) entry which is preliminary data.</text>
</comment>
<protein>
    <recommendedName>
        <fullName evidence="2">Cyclase family protein</fullName>
    </recommendedName>
</protein>
<proteinExistence type="predicted"/>
<reference evidence="1" key="1">
    <citation type="journal article" date="2015" name="Nature">
        <title>Complex archaea that bridge the gap between prokaryotes and eukaryotes.</title>
        <authorList>
            <person name="Spang A."/>
            <person name="Saw J.H."/>
            <person name="Jorgensen S.L."/>
            <person name="Zaremba-Niedzwiedzka K."/>
            <person name="Martijn J."/>
            <person name="Lind A.E."/>
            <person name="van Eijk R."/>
            <person name="Schleper C."/>
            <person name="Guy L."/>
            <person name="Ettema T.J."/>
        </authorList>
    </citation>
    <scope>NUCLEOTIDE SEQUENCE</scope>
</reference>
<organism evidence="1">
    <name type="scientific">marine sediment metagenome</name>
    <dbReference type="NCBI Taxonomy" id="412755"/>
    <lineage>
        <taxon>unclassified sequences</taxon>
        <taxon>metagenomes</taxon>
        <taxon>ecological metagenomes</taxon>
    </lineage>
</organism>
<dbReference type="Gene3D" id="3.50.30.50">
    <property type="entry name" value="Putative cyclase"/>
    <property type="match status" value="1"/>
</dbReference>
<sequence length="263" mass="29526">MNCNIVVELCTGLVDHGFIRTFRLSEKTNLFKGTVNKGTIKGGIMKIIDITGPIYEGMWDYGGEIKPFRLGKVKMEYAGVEYELDSLENMIAFTGTYFETPGDVHGYTANDVPLEKLYGIDSYVLQMPCEDLKIVDNRPCVFADDMEKAEKGKIPEGSGIIMSTGYGKNWENKDYLQKCPFLNKDAMDYLIDKKPLIVAFDTPSAENDVHPENAFERYFNANILTVTACINLEKIKNYNVKLTVMPLKILKVSLGCPARAIVI</sequence>
<dbReference type="SUPFAM" id="SSF102198">
    <property type="entry name" value="Putative cyclase"/>
    <property type="match status" value="1"/>
</dbReference>